<evidence type="ECO:0000256" key="3">
    <source>
        <dbReference type="ARBA" id="ARBA00022839"/>
    </source>
</evidence>
<dbReference type="AlphaFoldDB" id="A0A9Q3AD42"/>
<dbReference type="SMART" id="SM00479">
    <property type="entry name" value="EXOIII"/>
    <property type="match status" value="1"/>
</dbReference>
<dbReference type="Gene3D" id="3.30.420.10">
    <property type="entry name" value="Ribonuclease H-like superfamily/Ribonuclease H"/>
    <property type="match status" value="1"/>
</dbReference>
<dbReference type="Pfam" id="PF00929">
    <property type="entry name" value="RNase_T"/>
    <property type="match status" value="1"/>
</dbReference>
<evidence type="ECO:0000259" key="4">
    <source>
        <dbReference type="SMART" id="SM00479"/>
    </source>
</evidence>
<sequence length="204" mass="22568">MTDTEFQWPSEPIVIVDVEGNGHTPPDLVELAIASFPVVEGDEPSSWLIKPPNPITWQAKRVHGIGNTKVQSSPVWEELRDDVEQHLQGKWFVAHNASVDYGVMKRHLPDWAPLGVIDTLKLARHVYPDAQSHSLSALLALTGLDAEVSGELHRAGEDARVTALLLGRLIEDSLLNSWPEVCKIAQLKIQTVDKTPTPEQGSLW</sequence>
<feature type="domain" description="Exonuclease" evidence="4">
    <location>
        <begin position="12"/>
        <end position="175"/>
    </location>
</feature>
<dbReference type="InterPro" id="IPR036397">
    <property type="entry name" value="RNaseH_sf"/>
</dbReference>
<organism evidence="5 6">
    <name type="scientific">Pseudomonas aegrilactucae</name>
    <dbReference type="NCBI Taxonomy" id="2854028"/>
    <lineage>
        <taxon>Bacteria</taxon>
        <taxon>Pseudomonadati</taxon>
        <taxon>Pseudomonadota</taxon>
        <taxon>Gammaproteobacteria</taxon>
        <taxon>Pseudomonadales</taxon>
        <taxon>Pseudomonadaceae</taxon>
        <taxon>Pseudomonas</taxon>
    </lineage>
</organism>
<evidence type="ECO:0000256" key="1">
    <source>
        <dbReference type="ARBA" id="ARBA00022722"/>
    </source>
</evidence>
<comment type="caution">
    <text evidence="5">The sequence shown here is derived from an EMBL/GenBank/DDBJ whole genome shotgun (WGS) entry which is preliminary data.</text>
</comment>
<dbReference type="Proteomes" id="UP001106592">
    <property type="component" value="Unassembled WGS sequence"/>
</dbReference>
<dbReference type="GO" id="GO:0008408">
    <property type="term" value="F:3'-5' exonuclease activity"/>
    <property type="evidence" value="ECO:0007669"/>
    <property type="project" value="TreeGrafter"/>
</dbReference>
<gene>
    <name evidence="5" type="ORF">KUO17_08505</name>
</gene>
<dbReference type="GO" id="GO:0003676">
    <property type="term" value="F:nucleic acid binding"/>
    <property type="evidence" value="ECO:0007669"/>
    <property type="project" value="InterPro"/>
</dbReference>
<dbReference type="EMBL" id="JAHTBI010000027">
    <property type="protein sequence ID" value="MBV6287074.1"/>
    <property type="molecule type" value="Genomic_DNA"/>
</dbReference>
<evidence type="ECO:0000256" key="2">
    <source>
        <dbReference type="ARBA" id="ARBA00022801"/>
    </source>
</evidence>
<dbReference type="PANTHER" id="PTHR30231:SF4">
    <property type="entry name" value="PROTEIN NEN2"/>
    <property type="match status" value="1"/>
</dbReference>
<dbReference type="RefSeq" id="WP_186517041.1">
    <property type="nucleotide sequence ID" value="NZ_JAHTBI010000027.1"/>
</dbReference>
<dbReference type="CDD" id="cd06127">
    <property type="entry name" value="DEDDh"/>
    <property type="match status" value="1"/>
</dbReference>
<dbReference type="InterPro" id="IPR012337">
    <property type="entry name" value="RNaseH-like_sf"/>
</dbReference>
<proteinExistence type="predicted"/>
<evidence type="ECO:0000313" key="5">
    <source>
        <dbReference type="EMBL" id="MBV6287074.1"/>
    </source>
</evidence>
<keyword evidence="3 5" id="KW-0269">Exonuclease</keyword>
<name>A0A9Q3AD42_9PSED</name>
<dbReference type="SUPFAM" id="SSF53098">
    <property type="entry name" value="Ribonuclease H-like"/>
    <property type="match status" value="1"/>
</dbReference>
<keyword evidence="6" id="KW-1185">Reference proteome</keyword>
<evidence type="ECO:0000313" key="6">
    <source>
        <dbReference type="Proteomes" id="UP001106592"/>
    </source>
</evidence>
<reference evidence="5" key="1">
    <citation type="journal article" date="2022" name="Int. J. Syst. Evol. Microbiol.">
        <title>Pseudomonas aegrilactucae sp. nov. and Pseudomonas morbosilactucae sp. nov., pathogens causing bacterial rot of lettuce in Japan.</title>
        <authorList>
            <person name="Sawada H."/>
            <person name="Fujikawa T."/>
            <person name="Satou M."/>
        </authorList>
    </citation>
    <scope>NUCLEOTIDE SEQUENCE</scope>
    <source>
        <strain evidence="5">MAFF 301350</strain>
    </source>
</reference>
<reference evidence="5" key="2">
    <citation type="journal article" date="2023" name="Plant Pathol.">
        <title>Dismantling and reorganizing Pseudomonas marginalis sensu#lato.</title>
        <authorList>
            <person name="Sawada H."/>
            <person name="Fujikawa T."/>
            <person name="Satou M."/>
        </authorList>
    </citation>
    <scope>NUCLEOTIDE SEQUENCE</scope>
    <source>
        <strain evidence="5">MAFF 301350</strain>
    </source>
</reference>
<accession>A0A9Q3AD42</accession>
<keyword evidence="1" id="KW-0540">Nuclease</keyword>
<dbReference type="InterPro" id="IPR013520">
    <property type="entry name" value="Ribonucl_H"/>
</dbReference>
<dbReference type="PANTHER" id="PTHR30231">
    <property type="entry name" value="DNA POLYMERASE III SUBUNIT EPSILON"/>
    <property type="match status" value="1"/>
</dbReference>
<protein>
    <submittedName>
        <fullName evidence="5">3'-5' exonuclease</fullName>
    </submittedName>
</protein>
<dbReference type="GO" id="GO:0006259">
    <property type="term" value="P:DNA metabolic process"/>
    <property type="evidence" value="ECO:0007669"/>
    <property type="project" value="UniProtKB-ARBA"/>
</dbReference>
<keyword evidence="2" id="KW-0378">Hydrolase</keyword>